<accession>A0AAW9HNV0</accession>
<comment type="caution">
    <text evidence="1">The sequence shown here is derived from an EMBL/GenBank/DDBJ whole genome shotgun (WGS) entry which is preliminary data.</text>
</comment>
<name>A0AAW9HNV0_9ACTO</name>
<dbReference type="EMBL" id="JAWNFY010000001">
    <property type="protein sequence ID" value="MDY5145516.1"/>
    <property type="molecule type" value="Genomic_DNA"/>
</dbReference>
<dbReference type="Proteomes" id="UP001284901">
    <property type="component" value="Unassembled WGS sequence"/>
</dbReference>
<reference evidence="1 3" key="1">
    <citation type="submission" date="2023-10" db="EMBL/GenBank/DDBJ databases">
        <title>Whole Genome based description of the genera Actinobaculum and Actinotignum reveals a complex phylogenetic relationship within the species included in the genus Actinotignum.</title>
        <authorList>
            <person name="Jensen C.S."/>
            <person name="Dargis R."/>
            <person name="Kemp M."/>
            <person name="Christensen J.J."/>
        </authorList>
    </citation>
    <scope>NUCLEOTIDE SEQUENCE</scope>
    <source>
        <strain evidence="2 3">SLA_B089</strain>
        <strain evidence="1">SLA_B245</strain>
    </source>
</reference>
<evidence type="ECO:0000313" key="2">
    <source>
        <dbReference type="EMBL" id="MDY5145516.1"/>
    </source>
</evidence>
<evidence type="ECO:0000313" key="3">
    <source>
        <dbReference type="Proteomes" id="UP001284901"/>
    </source>
</evidence>
<dbReference type="Proteomes" id="UP001288320">
    <property type="component" value="Unassembled WGS sequence"/>
</dbReference>
<organism evidence="1 4">
    <name type="scientific">Actinotignum timonense</name>
    <dbReference type="NCBI Taxonomy" id="1870995"/>
    <lineage>
        <taxon>Bacteria</taxon>
        <taxon>Bacillati</taxon>
        <taxon>Actinomycetota</taxon>
        <taxon>Actinomycetes</taxon>
        <taxon>Actinomycetales</taxon>
        <taxon>Actinomycetaceae</taxon>
        <taxon>Actinotignum</taxon>
    </lineage>
</organism>
<sequence length="197" mass="21180">MTQDTRGQSVVEILDELLALVDNARSIPMSASVMINQSEVRDLLQLARDAVPDQVLRADDVLADIDSVRASGRQEAASIIASARQDAENIVAEARAQASRLVSNDAITIAARSTAARIEDEAKQKAERLREGANHYSDSTLATLEGQVNGVAAALEEAVRAAHEKMDAALAQIYAGREVLASRQETTDAVFDHSEEE</sequence>
<dbReference type="EMBL" id="JAWNFV010000006">
    <property type="protein sequence ID" value="MDY5140468.1"/>
    <property type="molecule type" value="Genomic_DNA"/>
</dbReference>
<evidence type="ECO:0000313" key="1">
    <source>
        <dbReference type="EMBL" id="MDY5140468.1"/>
    </source>
</evidence>
<proteinExistence type="predicted"/>
<evidence type="ECO:0000313" key="4">
    <source>
        <dbReference type="Proteomes" id="UP001288320"/>
    </source>
</evidence>
<protein>
    <recommendedName>
        <fullName evidence="5">ATPase</fullName>
    </recommendedName>
</protein>
<keyword evidence="3" id="KW-1185">Reference proteome</keyword>
<evidence type="ECO:0008006" key="5">
    <source>
        <dbReference type="Google" id="ProtNLM"/>
    </source>
</evidence>
<dbReference type="GeneID" id="92814053"/>
<dbReference type="RefSeq" id="WP_101595031.1">
    <property type="nucleotide sequence ID" value="NZ_CAUPFC010000002.1"/>
</dbReference>
<gene>
    <name evidence="1" type="ORF">R6G74_03960</name>
    <name evidence="2" type="ORF">R6P33_00570</name>
</gene>
<dbReference type="AlphaFoldDB" id="A0AAW9HNV0"/>